<dbReference type="PIRSF" id="PIRSF016183">
    <property type="entry name" value="UCP016183"/>
    <property type="match status" value="1"/>
</dbReference>
<dbReference type="PANTHER" id="PTHR38101:SF1">
    <property type="entry name" value="UPF0307 PROTEIN YJGA"/>
    <property type="match status" value="1"/>
</dbReference>
<reference evidence="6" key="1">
    <citation type="journal article" date="2022" name="Arch. Microbiol.">
        <title>Thiomicrorhabdus immobilis sp. nov., a mesophilic sulfur-oxidizing bacterium isolated from sediment of a brackish lake in northern Japan.</title>
        <authorList>
            <person name="Kojima H."/>
            <person name="Mochizuki J."/>
            <person name="Kanda M."/>
            <person name="Watanabe T."/>
            <person name="Fukui M."/>
        </authorList>
    </citation>
    <scope>NUCLEOTIDE SEQUENCE</scope>
    <source>
        <strain evidence="6">Am19</strain>
    </source>
</reference>
<evidence type="ECO:0000256" key="1">
    <source>
        <dbReference type="ARBA" id="ARBA00022490"/>
    </source>
</evidence>
<dbReference type="SUPFAM" id="SSF158710">
    <property type="entry name" value="PSPTO4464-like"/>
    <property type="match status" value="1"/>
</dbReference>
<evidence type="ECO:0000256" key="3">
    <source>
        <dbReference type="ARBA" id="ARBA00022730"/>
    </source>
</evidence>
<comment type="function">
    <text evidence="5">Member of a network of 50S ribosomal subunit biogenesis factors which assembles along the 30S-50S interface, preventing incorrect 23S rRNA structures from forming. Promotes peptidyl transferase center (PTC) maturation.</text>
</comment>
<dbReference type="Gene3D" id="1.10.60.30">
    <property type="entry name" value="PSPTO4464-like domains"/>
    <property type="match status" value="2"/>
</dbReference>
<evidence type="ECO:0000256" key="5">
    <source>
        <dbReference type="HAMAP-Rule" id="MF_00765"/>
    </source>
</evidence>
<evidence type="ECO:0000256" key="2">
    <source>
        <dbReference type="ARBA" id="ARBA00022517"/>
    </source>
</evidence>
<dbReference type="PANTHER" id="PTHR38101">
    <property type="entry name" value="UPF0307 PROTEIN YJGA"/>
    <property type="match status" value="1"/>
</dbReference>
<comment type="similarity">
    <text evidence="5">Belongs to the DarP family.</text>
</comment>
<keyword evidence="7" id="KW-1185">Reference proteome</keyword>
<dbReference type="InterPro" id="IPR023153">
    <property type="entry name" value="DarP_sf"/>
</dbReference>
<keyword evidence="2 5" id="KW-0690">Ribosome biogenesis</keyword>
<keyword evidence="3 5" id="KW-0699">rRNA-binding</keyword>
<keyword evidence="1 5" id="KW-0963">Cytoplasm</keyword>
<dbReference type="CDD" id="cd16331">
    <property type="entry name" value="YjgA-like"/>
    <property type="match status" value="1"/>
</dbReference>
<gene>
    <name evidence="6" type="primary">yjgA</name>
    <name evidence="5" type="synonym">darP</name>
    <name evidence="6" type="ORF">THMIRHAM_11770</name>
</gene>
<organism evidence="6 7">
    <name type="scientific">Thiomicrorhabdus immobilis</name>
    <dbReference type="NCBI Taxonomy" id="2791037"/>
    <lineage>
        <taxon>Bacteria</taxon>
        <taxon>Pseudomonadati</taxon>
        <taxon>Pseudomonadota</taxon>
        <taxon>Gammaproteobacteria</taxon>
        <taxon>Thiotrichales</taxon>
        <taxon>Piscirickettsiaceae</taxon>
        <taxon>Thiomicrorhabdus</taxon>
    </lineage>
</organism>
<accession>A0ABM7MDC8</accession>
<protein>
    <recommendedName>
        <fullName evidence="5">Dual-action ribosomal maturation protein DarP</fullName>
    </recommendedName>
    <alternativeName>
        <fullName evidence="5">Large ribosomal subunit assembly factor DarP</fullName>
    </alternativeName>
</protein>
<dbReference type="Proteomes" id="UP001054820">
    <property type="component" value="Chromosome"/>
</dbReference>
<dbReference type="HAMAP" id="MF_00765">
    <property type="entry name" value="DarP"/>
    <property type="match status" value="1"/>
</dbReference>
<comment type="subcellular location">
    <subcellularLocation>
        <location evidence="5">Cytoplasm</location>
    </subcellularLocation>
    <text evidence="5">Associates with late stage pre-50S ribosomal subunits.</text>
</comment>
<keyword evidence="4 5" id="KW-0694">RNA-binding</keyword>
<evidence type="ECO:0000313" key="6">
    <source>
        <dbReference type="EMBL" id="BCN93392.1"/>
    </source>
</evidence>
<evidence type="ECO:0000256" key="4">
    <source>
        <dbReference type="ARBA" id="ARBA00022884"/>
    </source>
</evidence>
<dbReference type="InterPro" id="IPR006839">
    <property type="entry name" value="DarP"/>
</dbReference>
<evidence type="ECO:0000313" key="7">
    <source>
        <dbReference type="Proteomes" id="UP001054820"/>
    </source>
</evidence>
<dbReference type="NCBIfam" id="NF003593">
    <property type="entry name" value="PRK05255.1-1"/>
    <property type="match status" value="1"/>
</dbReference>
<proteinExistence type="inferred from homology"/>
<name>A0ABM7MDC8_9GAMM</name>
<dbReference type="RefSeq" id="WP_237260480.1">
    <property type="nucleotide sequence ID" value="NZ_AP024202.1"/>
</dbReference>
<dbReference type="Pfam" id="PF04751">
    <property type="entry name" value="DarP"/>
    <property type="match status" value="1"/>
</dbReference>
<dbReference type="EMBL" id="AP024202">
    <property type="protein sequence ID" value="BCN93392.1"/>
    <property type="molecule type" value="Genomic_DNA"/>
</dbReference>
<sequence length="181" mass="21394">MVRPRNVGRVQAKKEIPDWEQEEFESRTDIKKAAQAVTDLGEQLAEMTETQIKKLQLPATLQDAVLLLKRMDKGPALKRQKLYIGRYLRQDEPLLMEIKAKLAEIEAKKKQQNAHFHKLEKWRDRLIAEGDSALHDFLEIYPHADRQQIRQWIRNAQKEQEQSKPPKSARELFKYLKGLEW</sequence>